<gene>
    <name evidence="1" type="ORF">IHE45_14G126600</name>
</gene>
<feature type="non-terminal residue" evidence="1">
    <location>
        <position position="1"/>
    </location>
</feature>
<name>A0ACB7UV03_DIOAL</name>
<dbReference type="Proteomes" id="UP000827976">
    <property type="component" value="Chromosome 14"/>
</dbReference>
<protein>
    <submittedName>
        <fullName evidence="1">Mlo-related protein</fullName>
    </submittedName>
</protein>
<keyword evidence="2" id="KW-1185">Reference proteome</keyword>
<reference evidence="2" key="1">
    <citation type="journal article" date="2022" name="Nat. Commun.">
        <title>Chromosome evolution and the genetic basis of agronomically important traits in greater yam.</title>
        <authorList>
            <person name="Bredeson J.V."/>
            <person name="Lyons J.B."/>
            <person name="Oniyinde I.O."/>
            <person name="Okereke N.R."/>
            <person name="Kolade O."/>
            <person name="Nnabue I."/>
            <person name="Nwadili C.O."/>
            <person name="Hribova E."/>
            <person name="Parker M."/>
            <person name="Nwogha J."/>
            <person name="Shu S."/>
            <person name="Carlson J."/>
            <person name="Kariba R."/>
            <person name="Muthemba S."/>
            <person name="Knop K."/>
            <person name="Barton G.J."/>
            <person name="Sherwood A.V."/>
            <person name="Lopez-Montes A."/>
            <person name="Asiedu R."/>
            <person name="Jamnadass R."/>
            <person name="Muchugi A."/>
            <person name="Goodstein D."/>
            <person name="Egesi C.N."/>
            <person name="Featherston J."/>
            <person name="Asfaw A."/>
            <person name="Simpson G.G."/>
            <person name="Dolezel J."/>
            <person name="Hendre P.S."/>
            <person name="Van Deynze A."/>
            <person name="Kumar P.L."/>
            <person name="Obidiegwu J.E."/>
            <person name="Bhattacharjee R."/>
            <person name="Rokhsar D.S."/>
        </authorList>
    </citation>
    <scope>NUCLEOTIDE SEQUENCE [LARGE SCALE GENOMIC DNA]</scope>
    <source>
        <strain evidence="2">cv. TDa95/00328</strain>
    </source>
</reference>
<comment type="caution">
    <text evidence="1">The sequence shown here is derived from an EMBL/GenBank/DDBJ whole genome shotgun (WGS) entry which is preliminary data.</text>
</comment>
<evidence type="ECO:0000313" key="2">
    <source>
        <dbReference type="Proteomes" id="UP000827976"/>
    </source>
</evidence>
<feature type="non-terminal residue" evidence="1">
    <location>
        <position position="371"/>
    </location>
</feature>
<accession>A0ACB7UV03</accession>
<sequence>AGSERKVDQTPTWAVALVCAVFILISIFLEKWTSSHWTWLTDNNKKPVFEAHERIKSELMILGFISLLSSFGMNYISKICIPEKAANGKVVLVSSEALHQIHIFIFFLAFFHVFHCAVTMSLGRAKIRKWKEWEKETTSTNYEFSSDPLRFRFAQDTSFMKQHFSFWNRIPILFYIVIFFRQFFWSFQKADYLANVTWFPHEWQALFWVTVVPLIIILAVRTKLQNIITKMAIEIQDSHSVVQGIPLMHLSDKHFWFSRRRLILFLLHFTLFQNGFQIIYFLWIWYEFGLHPCFNENFKLVIARLCFGYVTLPLYELMGSQMKNTIFDAQAAKTLMKWRQTARKKHANVTSLNPSSHPLHRYKTTGHSGQS</sequence>
<evidence type="ECO:0000313" key="1">
    <source>
        <dbReference type="EMBL" id="KAH7664545.1"/>
    </source>
</evidence>
<organism evidence="1 2">
    <name type="scientific">Dioscorea alata</name>
    <name type="common">Purple yam</name>
    <dbReference type="NCBI Taxonomy" id="55571"/>
    <lineage>
        <taxon>Eukaryota</taxon>
        <taxon>Viridiplantae</taxon>
        <taxon>Streptophyta</taxon>
        <taxon>Embryophyta</taxon>
        <taxon>Tracheophyta</taxon>
        <taxon>Spermatophyta</taxon>
        <taxon>Magnoliopsida</taxon>
        <taxon>Liliopsida</taxon>
        <taxon>Dioscoreales</taxon>
        <taxon>Dioscoreaceae</taxon>
        <taxon>Dioscorea</taxon>
    </lineage>
</organism>
<dbReference type="EMBL" id="CM037024">
    <property type="protein sequence ID" value="KAH7664545.1"/>
    <property type="molecule type" value="Genomic_DNA"/>
</dbReference>
<proteinExistence type="predicted"/>